<keyword evidence="2" id="KW-1015">Disulfide bond</keyword>
<dbReference type="Proteomes" id="UP000237441">
    <property type="component" value="Unassembled WGS sequence"/>
</dbReference>
<dbReference type="AlphaFoldDB" id="A0A2S7XZ76"/>
<dbReference type="InterPro" id="IPR033121">
    <property type="entry name" value="PEPTIDASE_A1"/>
</dbReference>
<protein>
    <recommendedName>
        <fullName evidence="4">Peptidase A1 domain-containing protein</fullName>
    </recommendedName>
</protein>
<dbReference type="SUPFAM" id="SSF50630">
    <property type="entry name" value="Acid proteases"/>
    <property type="match status" value="1"/>
</dbReference>
<keyword evidence="3" id="KW-0732">Signal</keyword>
<dbReference type="InterPro" id="IPR001461">
    <property type="entry name" value="Aspartic_peptidase_A1"/>
</dbReference>
<dbReference type="Pfam" id="PF00026">
    <property type="entry name" value="Asp"/>
    <property type="match status" value="1"/>
</dbReference>
<name>A0A2S7XZ76_BEABA</name>
<dbReference type="PROSITE" id="PS51767">
    <property type="entry name" value="PEPTIDASE_A1"/>
    <property type="match status" value="1"/>
</dbReference>
<dbReference type="GO" id="GO:0006508">
    <property type="term" value="P:proteolysis"/>
    <property type="evidence" value="ECO:0007669"/>
    <property type="project" value="InterPro"/>
</dbReference>
<dbReference type="PANTHER" id="PTHR47966:SF51">
    <property type="entry name" value="BETA-SITE APP-CLEAVING ENZYME, ISOFORM A-RELATED"/>
    <property type="match status" value="1"/>
</dbReference>
<feature type="signal peptide" evidence="3">
    <location>
        <begin position="1"/>
        <end position="17"/>
    </location>
</feature>
<evidence type="ECO:0000256" key="3">
    <source>
        <dbReference type="SAM" id="SignalP"/>
    </source>
</evidence>
<feature type="disulfide bond" evidence="2">
    <location>
        <begin position="334"/>
        <end position="371"/>
    </location>
</feature>
<sequence length="441" mass="47187">MRLSATSLCLLAGQAVAAPPAARQDGAVEPVVQDGVFQLPLFTVALEEELLEGGNGTAGTARTKRQVLTGLDSVKYGGRRPVPALGVIIEIGTPPQKVIIEPDTGSRRTWVPGATPDDGRTGVESVYYDKDASTSKQDLERKFYASYGGGREKVQYTIFKDEVSIGGKDEAGTLLSFGVGDMTSPDTSLGRIVGVMGLQTIAPHLNPNTAYFPTILRNQNITKTRAFGMALREKGRGQLTFGGYDTSKFSGQLEKLPIITNFDRDPMVPLQSVSFTASSCGSSEVVLDNQTTSRDLNLVIDSGAPGLGLEDDLFEMLEAKLQAKPSSGLMKVACDLVDAGASLDFRMTDSTRVTVPLGDMLWQKVDSDKNCLLAIHKSIMPADLWIGGHFLRRSFVLFDSDDNSMYIARGADCGTTVVAIDGKMPTDAVKGKCSEEPAVAE</sequence>
<reference evidence="5 6" key="1">
    <citation type="submission" date="2016-07" db="EMBL/GenBank/DDBJ databases">
        <title>Comparative genomics of the entomopathogenic fungus Beauveria bassiana.</title>
        <authorList>
            <person name="Valero Jimenez C.A."/>
            <person name="Zwaan B.J."/>
            <person name="Van Kan J.A."/>
            <person name="Takken W."/>
            <person name="Debets A.J."/>
            <person name="Schoustra S.E."/>
            <person name="Koenraadt C.J."/>
        </authorList>
    </citation>
    <scope>NUCLEOTIDE SEQUENCE [LARGE SCALE GENOMIC DNA]</scope>
    <source>
        <strain evidence="5 6">ARSEF 8028</strain>
    </source>
</reference>
<dbReference type="PANTHER" id="PTHR47966">
    <property type="entry name" value="BETA-SITE APP-CLEAVING ENZYME, ISOFORM A-RELATED"/>
    <property type="match status" value="1"/>
</dbReference>
<evidence type="ECO:0000256" key="2">
    <source>
        <dbReference type="PIRSR" id="PIRSR601461-2"/>
    </source>
</evidence>
<evidence type="ECO:0000259" key="4">
    <source>
        <dbReference type="PROSITE" id="PS51767"/>
    </source>
</evidence>
<dbReference type="InterPro" id="IPR034164">
    <property type="entry name" value="Pepsin-like_dom"/>
</dbReference>
<dbReference type="CDD" id="cd05471">
    <property type="entry name" value="pepsin_like"/>
    <property type="match status" value="1"/>
</dbReference>
<dbReference type="InterPro" id="IPR021109">
    <property type="entry name" value="Peptidase_aspartic_dom_sf"/>
</dbReference>
<proteinExistence type="inferred from homology"/>
<dbReference type="EMBL" id="JRHA01000001">
    <property type="protein sequence ID" value="PQK09114.1"/>
    <property type="molecule type" value="Genomic_DNA"/>
</dbReference>
<dbReference type="GO" id="GO:0004190">
    <property type="term" value="F:aspartic-type endopeptidase activity"/>
    <property type="evidence" value="ECO:0007669"/>
    <property type="project" value="InterPro"/>
</dbReference>
<feature type="chain" id="PRO_5015393302" description="Peptidase A1 domain-containing protein" evidence="3">
    <location>
        <begin position="18"/>
        <end position="441"/>
    </location>
</feature>
<dbReference type="Gene3D" id="2.40.70.10">
    <property type="entry name" value="Acid Proteases"/>
    <property type="match status" value="2"/>
</dbReference>
<evidence type="ECO:0000256" key="1">
    <source>
        <dbReference type="ARBA" id="ARBA00007447"/>
    </source>
</evidence>
<comment type="caution">
    <text evidence="5">The sequence shown here is derived from an EMBL/GenBank/DDBJ whole genome shotgun (WGS) entry which is preliminary data.</text>
</comment>
<gene>
    <name evidence="5" type="ORF">BB8028_0001g11850</name>
</gene>
<evidence type="ECO:0000313" key="5">
    <source>
        <dbReference type="EMBL" id="PQK09114.1"/>
    </source>
</evidence>
<feature type="domain" description="Peptidase A1" evidence="4">
    <location>
        <begin position="85"/>
        <end position="408"/>
    </location>
</feature>
<accession>A0A2S7XZ76</accession>
<evidence type="ECO:0000313" key="6">
    <source>
        <dbReference type="Proteomes" id="UP000237441"/>
    </source>
</evidence>
<organism evidence="5 6">
    <name type="scientific">Beauveria bassiana</name>
    <name type="common">White muscardine disease fungus</name>
    <name type="synonym">Tritirachium shiotae</name>
    <dbReference type="NCBI Taxonomy" id="176275"/>
    <lineage>
        <taxon>Eukaryota</taxon>
        <taxon>Fungi</taxon>
        <taxon>Dikarya</taxon>
        <taxon>Ascomycota</taxon>
        <taxon>Pezizomycotina</taxon>
        <taxon>Sordariomycetes</taxon>
        <taxon>Hypocreomycetidae</taxon>
        <taxon>Hypocreales</taxon>
        <taxon>Cordycipitaceae</taxon>
        <taxon>Beauveria</taxon>
    </lineage>
</organism>
<dbReference type="PRINTS" id="PR00792">
    <property type="entry name" value="PEPSIN"/>
</dbReference>
<comment type="similarity">
    <text evidence="1">Belongs to the peptidase A1 family.</text>
</comment>
<dbReference type="OrthoDB" id="771136at2759"/>